<dbReference type="GO" id="GO:0009117">
    <property type="term" value="P:nucleotide metabolic process"/>
    <property type="evidence" value="ECO:0007669"/>
    <property type="project" value="UniProtKB-KW"/>
</dbReference>
<keyword evidence="6 7" id="KW-0546">Nucleotide metabolism</keyword>
<dbReference type="InterPro" id="IPR020922">
    <property type="entry name" value="dITP/XTP_pyrophosphatase"/>
</dbReference>
<dbReference type="GO" id="GO:0046872">
    <property type="term" value="F:metal ion binding"/>
    <property type="evidence" value="ECO:0007669"/>
    <property type="project" value="UniProtKB-KW"/>
</dbReference>
<dbReference type="PANTHER" id="PTHR11067">
    <property type="entry name" value="INOSINE TRIPHOSPHATE PYROPHOSPHATASE/HAM1 PROTEIN"/>
    <property type="match status" value="1"/>
</dbReference>
<feature type="binding site" evidence="7">
    <location>
        <position position="174"/>
    </location>
    <ligand>
        <name>substrate</name>
    </ligand>
</feature>
<sequence length="196" mass="22121">MLLKEESKSNVIRIVTRNEHKFREASYVLSLMGIKSVQIPIKRLEIQSENLEDIALIGARDAVKNVGKPIVVEDAGLFINYLNGFPGPYSSYVFKTIGIDGILRLMNNVKDRRAKFSSVIAYCDLDGKCRIFKGITYGKISLKPRGSSGFGFDPIFEPENCGGLTYAEMSFEEKCKISHRAKAFKAFGEWFLRYVN</sequence>
<comment type="similarity">
    <text evidence="1 7 8">Belongs to the HAM1 NTPase family.</text>
</comment>
<dbReference type="AlphaFoldDB" id="A0A497EW73"/>
<feature type="binding site" evidence="7">
    <location>
        <position position="45"/>
    </location>
    <ligand>
        <name>Mg(2+)</name>
        <dbReference type="ChEBI" id="CHEBI:18420"/>
    </ligand>
</feature>
<comment type="cofactor">
    <cofactor evidence="7">
        <name>Mg(2+)</name>
        <dbReference type="ChEBI" id="CHEBI:18420"/>
    </cofactor>
    <text evidence="7">Binds 1 Mg(2+) ion per subunit.</text>
</comment>
<evidence type="ECO:0000256" key="1">
    <source>
        <dbReference type="ARBA" id="ARBA00008023"/>
    </source>
</evidence>
<gene>
    <name evidence="9" type="primary">rdgB</name>
    <name evidence="9" type="ORF">DRJ21_00175</name>
</gene>
<evidence type="ECO:0000256" key="8">
    <source>
        <dbReference type="RuleBase" id="RU003781"/>
    </source>
</evidence>
<accession>A0A497EW73</accession>
<dbReference type="EC" id="3.6.1.66" evidence="7"/>
<dbReference type="HAMAP" id="MF_01405">
    <property type="entry name" value="Non_canon_purine_NTPase"/>
    <property type="match status" value="1"/>
</dbReference>
<organism evidence="9 10">
    <name type="scientific">Thermoproteota archaeon</name>
    <dbReference type="NCBI Taxonomy" id="2056631"/>
    <lineage>
        <taxon>Archaea</taxon>
        <taxon>Thermoproteota</taxon>
    </lineage>
</organism>
<comment type="catalytic activity">
    <reaction evidence="7">
        <text>ITP + H2O = IMP + diphosphate + H(+)</text>
        <dbReference type="Rhea" id="RHEA:29399"/>
        <dbReference type="ChEBI" id="CHEBI:15377"/>
        <dbReference type="ChEBI" id="CHEBI:15378"/>
        <dbReference type="ChEBI" id="CHEBI:33019"/>
        <dbReference type="ChEBI" id="CHEBI:58053"/>
        <dbReference type="ChEBI" id="CHEBI:61402"/>
        <dbReference type="EC" id="3.6.1.66"/>
    </reaction>
</comment>
<dbReference type="Proteomes" id="UP000281962">
    <property type="component" value="Unassembled WGS sequence"/>
</dbReference>
<dbReference type="Gene3D" id="3.90.950.10">
    <property type="match status" value="1"/>
</dbReference>
<dbReference type="GO" id="GO:0036222">
    <property type="term" value="F:XTP diphosphatase activity"/>
    <property type="evidence" value="ECO:0007669"/>
    <property type="project" value="UniProtKB-UniRule"/>
</dbReference>
<evidence type="ECO:0000256" key="3">
    <source>
        <dbReference type="ARBA" id="ARBA00022741"/>
    </source>
</evidence>
<dbReference type="GO" id="GO:0005737">
    <property type="term" value="C:cytoplasm"/>
    <property type="evidence" value="ECO:0007669"/>
    <property type="project" value="TreeGrafter"/>
</dbReference>
<comment type="catalytic activity">
    <reaction evidence="7">
        <text>dITP + H2O = dIMP + diphosphate + H(+)</text>
        <dbReference type="Rhea" id="RHEA:28342"/>
        <dbReference type="ChEBI" id="CHEBI:15377"/>
        <dbReference type="ChEBI" id="CHEBI:15378"/>
        <dbReference type="ChEBI" id="CHEBI:33019"/>
        <dbReference type="ChEBI" id="CHEBI:61194"/>
        <dbReference type="ChEBI" id="CHEBI:61382"/>
        <dbReference type="EC" id="3.6.1.66"/>
    </reaction>
</comment>
<dbReference type="Pfam" id="PF01725">
    <property type="entry name" value="Ham1p_like"/>
    <property type="match status" value="1"/>
</dbReference>
<protein>
    <recommendedName>
        <fullName evidence="7">dITP/XTP pyrophosphatase</fullName>
        <ecNumber evidence="7">3.6.1.66</ecNumber>
    </recommendedName>
    <alternativeName>
        <fullName evidence="7">Non-canonical purine NTP pyrophosphatase</fullName>
    </alternativeName>
    <alternativeName>
        <fullName evidence="7">Non-standard purine NTP pyrophosphatase</fullName>
    </alternativeName>
    <alternativeName>
        <fullName evidence="7">Nucleoside-triphosphate diphosphatase</fullName>
    </alternativeName>
    <alternativeName>
        <fullName evidence="7">Nucleoside-triphosphate pyrophosphatase</fullName>
        <shortName evidence="7">NTPase</shortName>
    </alternativeName>
</protein>
<comment type="catalytic activity">
    <reaction evidence="7">
        <text>XTP + H2O = XMP + diphosphate + H(+)</text>
        <dbReference type="Rhea" id="RHEA:28610"/>
        <dbReference type="ChEBI" id="CHEBI:15377"/>
        <dbReference type="ChEBI" id="CHEBI:15378"/>
        <dbReference type="ChEBI" id="CHEBI:33019"/>
        <dbReference type="ChEBI" id="CHEBI:57464"/>
        <dbReference type="ChEBI" id="CHEBI:61314"/>
        <dbReference type="EC" id="3.6.1.66"/>
    </reaction>
</comment>
<dbReference type="SUPFAM" id="SSF52972">
    <property type="entry name" value="ITPase-like"/>
    <property type="match status" value="1"/>
</dbReference>
<comment type="subunit">
    <text evidence="7">Homodimer.</text>
</comment>
<dbReference type="GO" id="GO:0009146">
    <property type="term" value="P:purine nucleoside triphosphate catabolic process"/>
    <property type="evidence" value="ECO:0007669"/>
    <property type="project" value="UniProtKB-UniRule"/>
</dbReference>
<dbReference type="NCBIfam" id="NF011396">
    <property type="entry name" value="PRK14821.1"/>
    <property type="match status" value="1"/>
</dbReference>
<evidence type="ECO:0000256" key="5">
    <source>
        <dbReference type="ARBA" id="ARBA00022842"/>
    </source>
</evidence>
<feature type="active site" description="Proton acceptor" evidence="7">
    <location>
        <position position="74"/>
    </location>
</feature>
<keyword evidence="5 7" id="KW-0460">Magnesium</keyword>
<dbReference type="InterPro" id="IPR002637">
    <property type="entry name" value="RdgB/HAM1"/>
</dbReference>
<dbReference type="PANTHER" id="PTHR11067:SF9">
    <property type="entry name" value="INOSINE TRIPHOSPHATE PYROPHOSPHATASE"/>
    <property type="match status" value="1"/>
</dbReference>
<feature type="binding site" evidence="7">
    <location>
        <begin position="16"/>
        <end position="21"/>
    </location>
    <ligand>
        <name>substrate</name>
    </ligand>
</feature>
<evidence type="ECO:0000256" key="6">
    <source>
        <dbReference type="ARBA" id="ARBA00023080"/>
    </source>
</evidence>
<feature type="binding site" evidence="7">
    <location>
        <position position="74"/>
    </location>
    <ligand>
        <name>Mg(2+)</name>
        <dbReference type="ChEBI" id="CHEBI:18420"/>
    </ligand>
</feature>
<dbReference type="GO" id="GO:0000166">
    <property type="term" value="F:nucleotide binding"/>
    <property type="evidence" value="ECO:0007669"/>
    <property type="project" value="UniProtKB-KW"/>
</dbReference>
<dbReference type="GO" id="GO:0035870">
    <property type="term" value="F:dITP diphosphatase activity"/>
    <property type="evidence" value="ECO:0007669"/>
    <property type="project" value="UniProtKB-UniRule"/>
</dbReference>
<keyword evidence="4 7" id="KW-0378">Hydrolase</keyword>
<feature type="binding site" evidence="7">
    <location>
        <begin position="179"/>
        <end position="180"/>
    </location>
    <ligand>
        <name>substrate</name>
    </ligand>
</feature>
<reference evidence="9 10" key="1">
    <citation type="submission" date="2018-06" db="EMBL/GenBank/DDBJ databases">
        <title>Extensive metabolic versatility and redundancy in microbially diverse, dynamic hydrothermal sediments.</title>
        <authorList>
            <person name="Dombrowski N."/>
            <person name="Teske A."/>
            <person name="Baker B.J."/>
        </authorList>
    </citation>
    <scope>NUCLEOTIDE SEQUENCE [LARGE SCALE GENOMIC DNA]</scope>
    <source>
        <strain evidence="9">B30_G17</strain>
    </source>
</reference>
<comment type="function">
    <text evidence="7">Pyrophosphatase that catalyzes the hydrolysis of nucleoside triphosphates to their monophosphate derivatives, with a high preference for the non-canonical purine nucleotides XTP (xanthosine triphosphate), dITP (deoxyinosine triphosphate) and ITP. Seems to function as a house-cleaning enzyme that removes non-canonical purine nucleotides from the nucleotide pool, thus preventing their incorporation into DNA/RNA and avoiding chromosomal lesions.</text>
</comment>
<feature type="binding site" evidence="7">
    <location>
        <begin position="150"/>
        <end position="153"/>
    </location>
    <ligand>
        <name>substrate</name>
    </ligand>
</feature>
<dbReference type="CDD" id="cd00515">
    <property type="entry name" value="HAM1"/>
    <property type="match status" value="1"/>
</dbReference>
<dbReference type="InterPro" id="IPR029001">
    <property type="entry name" value="ITPase-like_fam"/>
</dbReference>
<evidence type="ECO:0000256" key="2">
    <source>
        <dbReference type="ARBA" id="ARBA00022723"/>
    </source>
</evidence>
<keyword evidence="2 7" id="KW-0479">Metal-binding</keyword>
<dbReference type="NCBIfam" id="TIGR00042">
    <property type="entry name" value="RdgB/HAM1 family non-canonical purine NTP pyrophosphatase"/>
    <property type="match status" value="1"/>
</dbReference>
<dbReference type="GO" id="GO:0036220">
    <property type="term" value="F:ITP diphosphatase activity"/>
    <property type="evidence" value="ECO:0007669"/>
    <property type="project" value="UniProtKB-UniRule"/>
</dbReference>
<feature type="binding site" evidence="7">
    <location>
        <position position="75"/>
    </location>
    <ligand>
        <name>substrate</name>
    </ligand>
</feature>
<proteinExistence type="inferred from homology"/>
<evidence type="ECO:0000256" key="4">
    <source>
        <dbReference type="ARBA" id="ARBA00022801"/>
    </source>
</evidence>
<comment type="caution">
    <text evidence="9">The sequence shown here is derived from an EMBL/GenBank/DDBJ whole genome shotgun (WGS) entry which is preliminary data.</text>
</comment>
<evidence type="ECO:0000256" key="7">
    <source>
        <dbReference type="HAMAP-Rule" id="MF_01405"/>
    </source>
</evidence>
<dbReference type="EMBL" id="QMQY01000003">
    <property type="protein sequence ID" value="RLE51406.1"/>
    <property type="molecule type" value="Genomic_DNA"/>
</dbReference>
<name>A0A497EW73_9CREN</name>
<dbReference type="GO" id="GO:0017111">
    <property type="term" value="F:ribonucleoside triphosphate phosphatase activity"/>
    <property type="evidence" value="ECO:0007669"/>
    <property type="project" value="InterPro"/>
</dbReference>
<evidence type="ECO:0000313" key="10">
    <source>
        <dbReference type="Proteomes" id="UP000281962"/>
    </source>
</evidence>
<keyword evidence="3 7" id="KW-0547">Nucleotide-binding</keyword>
<evidence type="ECO:0000313" key="9">
    <source>
        <dbReference type="EMBL" id="RLE51406.1"/>
    </source>
</evidence>